<dbReference type="InterPro" id="IPR019734">
    <property type="entry name" value="TPR_rpt"/>
</dbReference>
<dbReference type="InterPro" id="IPR029489">
    <property type="entry name" value="OGT/SEC/SPY_C"/>
</dbReference>
<proteinExistence type="inferred from homology"/>
<dbReference type="Pfam" id="PF13414">
    <property type="entry name" value="TPR_11"/>
    <property type="match status" value="2"/>
</dbReference>
<dbReference type="PROSITE" id="PS50293">
    <property type="entry name" value="TPR_REGION"/>
    <property type="match status" value="1"/>
</dbReference>
<comment type="pathway">
    <text evidence="1">Protein modification; protein glycosylation.</text>
</comment>
<evidence type="ECO:0000256" key="8">
    <source>
        <dbReference type="PROSITE-ProRule" id="PRU00339"/>
    </source>
</evidence>
<dbReference type="Gene3D" id="3.40.50.2000">
    <property type="entry name" value="Glycogen Phosphorylase B"/>
    <property type="match status" value="1"/>
</dbReference>
<dbReference type="PROSITE" id="PS50005">
    <property type="entry name" value="TPR"/>
    <property type="match status" value="4"/>
</dbReference>
<dbReference type="PANTHER" id="PTHR44835:SF1">
    <property type="entry name" value="PROTEIN O-GLCNAC TRANSFERASE"/>
    <property type="match status" value="1"/>
</dbReference>
<organism evidence="11 12">
    <name type="scientific">Paraburkholderia gardini</name>
    <dbReference type="NCBI Taxonomy" id="2823469"/>
    <lineage>
        <taxon>Bacteria</taxon>
        <taxon>Pseudomonadati</taxon>
        <taxon>Pseudomonadota</taxon>
        <taxon>Betaproteobacteria</taxon>
        <taxon>Burkholderiales</taxon>
        <taxon>Burkholderiaceae</taxon>
        <taxon>Paraburkholderia</taxon>
    </lineage>
</organism>
<dbReference type="Gene3D" id="3.40.50.11380">
    <property type="match status" value="1"/>
</dbReference>
<dbReference type="InterPro" id="IPR011990">
    <property type="entry name" value="TPR-like_helical_dom_sf"/>
</dbReference>
<dbReference type="Gene3D" id="1.25.40.10">
    <property type="entry name" value="Tetratricopeptide repeat domain"/>
    <property type="match status" value="4"/>
</dbReference>
<evidence type="ECO:0000256" key="3">
    <source>
        <dbReference type="ARBA" id="ARBA00011970"/>
    </source>
</evidence>
<keyword evidence="6" id="KW-0677">Repeat</keyword>
<sequence>MEHANDEEQRTGESGHRDAQTVRLLAADLGDEPSSHSIADTLQAAFAHHQAGRFTDAAAHYQQILSCEPDHADAVHFAGLLVCDTGDIATGLEWIRRSIRLHPNAIYYNNLGNVLTRRGEHHAAIVAYREALALRSDYAEAHSNLGNALREAADPVSAIDSCVAALALAPGFAEAWNNLGNAFKDHGDDDAAMKSYSKALSLRPDYAETHNNLGNVYEKRSRLVEATACYRRATALKPWVATMHNNLGNVLRDQGLLDDAVVSFRQAITLDIDLLVARSNLLLQLNFMPQVSLDEQIAEARRFGDWQITHAKRLTHEAPDAEASKRRLKIGFVSGDLRTHPVGIFLENVVAQIDTTQIELVAYATQRGEDSLTARIKPHFAAWHSLDGVDDETAARRIRADGIDILVDLSGHTTHNRLSMFAWKPAPVQVTWLGYFATTGVAAIDYILGDWHVLPDDEAPHFVEQPWRMPDSYVCFTPPAFEIPLGPLSVSTDGAITFGCFNHLVKLNDVVVALWARVLHAVSGSRLYLKTKQLDDASVQQATRARFAAHGIDAARLMLEGQSPRGELLATYNRVDIALDPYPYPGGVTTVEALWMGVPVLTRRGDRFLSHVGESILNTVGLAEWIAADDDDYVAKAVAFAAGRDQLMRLKAGLREQLLASPLCDAPRFARNLEGAFRGMWREYVADPRTHSHDRAGAPSSTVNPHQNPLENVPNHAGRITP</sequence>
<comment type="similarity">
    <text evidence="2">Belongs to the glycosyltransferase 41 family. O-GlcNAc transferase subfamily.</text>
</comment>
<dbReference type="InterPro" id="IPR051939">
    <property type="entry name" value="Glycosyltr_41/O-GlcNAc_trsf"/>
</dbReference>
<keyword evidence="7 8" id="KW-0802">TPR repeat</keyword>
<dbReference type="Pfam" id="PF13844">
    <property type="entry name" value="Glyco_transf_41"/>
    <property type="match status" value="2"/>
</dbReference>
<feature type="repeat" description="TPR" evidence="8">
    <location>
        <begin position="173"/>
        <end position="206"/>
    </location>
</feature>
<evidence type="ECO:0000256" key="2">
    <source>
        <dbReference type="ARBA" id="ARBA00005386"/>
    </source>
</evidence>
<feature type="repeat" description="TPR" evidence="8">
    <location>
        <begin position="207"/>
        <end position="240"/>
    </location>
</feature>
<dbReference type="SUPFAM" id="SSF81901">
    <property type="entry name" value="HCP-like"/>
    <property type="match status" value="1"/>
</dbReference>
<dbReference type="SMART" id="SM00028">
    <property type="entry name" value="TPR"/>
    <property type="match status" value="6"/>
</dbReference>
<name>A0ABM8U3Y6_9BURK</name>
<evidence type="ECO:0000313" key="12">
    <source>
        <dbReference type="Proteomes" id="UP000789752"/>
    </source>
</evidence>
<dbReference type="Proteomes" id="UP000789752">
    <property type="component" value="Unassembled WGS sequence"/>
</dbReference>
<feature type="domain" description="O-GlcNAc transferase C-terminal" evidence="10">
    <location>
        <begin position="307"/>
        <end position="473"/>
    </location>
</feature>
<keyword evidence="5" id="KW-0808">Transferase</keyword>
<dbReference type="Pfam" id="PF13374">
    <property type="entry name" value="TPR_10"/>
    <property type="match status" value="1"/>
</dbReference>
<dbReference type="Pfam" id="PF13432">
    <property type="entry name" value="TPR_16"/>
    <property type="match status" value="1"/>
</dbReference>
<evidence type="ECO:0000259" key="10">
    <source>
        <dbReference type="Pfam" id="PF13844"/>
    </source>
</evidence>
<evidence type="ECO:0000256" key="6">
    <source>
        <dbReference type="ARBA" id="ARBA00022737"/>
    </source>
</evidence>
<keyword evidence="12" id="KW-1185">Reference proteome</keyword>
<dbReference type="EC" id="2.4.1.255" evidence="3"/>
<evidence type="ECO:0000256" key="1">
    <source>
        <dbReference type="ARBA" id="ARBA00004922"/>
    </source>
</evidence>
<evidence type="ECO:0000256" key="4">
    <source>
        <dbReference type="ARBA" id="ARBA00022676"/>
    </source>
</evidence>
<protein>
    <recommendedName>
        <fullName evidence="3">protein O-GlcNAc transferase</fullName>
        <ecNumber evidence="3">2.4.1.255</ecNumber>
    </recommendedName>
</protein>
<feature type="repeat" description="TPR" evidence="8">
    <location>
        <begin position="105"/>
        <end position="138"/>
    </location>
</feature>
<feature type="compositionally biased region" description="Polar residues" evidence="9">
    <location>
        <begin position="699"/>
        <end position="710"/>
    </location>
</feature>
<dbReference type="SUPFAM" id="SSF53756">
    <property type="entry name" value="UDP-Glycosyltransferase/glycogen phosphorylase"/>
    <property type="match status" value="1"/>
</dbReference>
<feature type="domain" description="O-GlcNAc transferase C-terminal" evidence="10">
    <location>
        <begin position="493"/>
        <end position="672"/>
    </location>
</feature>
<keyword evidence="4" id="KW-0328">Glycosyltransferase</keyword>
<accession>A0ABM8U3Y6</accession>
<evidence type="ECO:0000256" key="9">
    <source>
        <dbReference type="SAM" id="MobiDB-lite"/>
    </source>
</evidence>
<evidence type="ECO:0000313" key="11">
    <source>
        <dbReference type="EMBL" id="CAG4899320.1"/>
    </source>
</evidence>
<reference evidence="11 12" key="1">
    <citation type="submission" date="2021-04" db="EMBL/GenBank/DDBJ databases">
        <authorList>
            <person name="Vanwijnsberghe S."/>
        </authorList>
    </citation>
    <scope>NUCLEOTIDE SEQUENCE [LARGE SCALE GENOMIC DNA]</scope>
    <source>
        <strain evidence="11 12">LMG 32171</strain>
    </source>
</reference>
<feature type="region of interest" description="Disordered" evidence="9">
    <location>
        <begin position="690"/>
        <end position="722"/>
    </location>
</feature>
<evidence type="ECO:0000256" key="5">
    <source>
        <dbReference type="ARBA" id="ARBA00022679"/>
    </source>
</evidence>
<dbReference type="SUPFAM" id="SSF48452">
    <property type="entry name" value="TPR-like"/>
    <property type="match status" value="1"/>
</dbReference>
<comment type="caution">
    <text evidence="11">The sequence shown here is derived from an EMBL/GenBank/DDBJ whole genome shotgun (WGS) entry which is preliminary data.</text>
</comment>
<dbReference type="PANTHER" id="PTHR44835">
    <property type="entry name" value="UDP-N-ACETYLGLUCOSAMINE--PEPTIDE N-ACETYLGLUCOSAMINYLTRANSFERASE SPINDLY-RELATED"/>
    <property type="match status" value="1"/>
</dbReference>
<feature type="repeat" description="TPR" evidence="8">
    <location>
        <begin position="241"/>
        <end position="274"/>
    </location>
</feature>
<dbReference type="EMBL" id="CAJQYY010000013">
    <property type="protein sequence ID" value="CAG4899320.1"/>
    <property type="molecule type" value="Genomic_DNA"/>
</dbReference>
<evidence type="ECO:0000256" key="7">
    <source>
        <dbReference type="ARBA" id="ARBA00022803"/>
    </source>
</evidence>
<dbReference type="RefSeq" id="WP_228978527.1">
    <property type="nucleotide sequence ID" value="NZ_CAJQYY010000013.1"/>
</dbReference>
<gene>
    <name evidence="11" type="ORF">R54767_02508</name>
</gene>